<dbReference type="GO" id="GO:0003723">
    <property type="term" value="F:RNA binding"/>
    <property type="evidence" value="ECO:0007669"/>
    <property type="project" value="TreeGrafter"/>
</dbReference>
<dbReference type="GO" id="GO:0022625">
    <property type="term" value="C:cytosolic large ribosomal subunit"/>
    <property type="evidence" value="ECO:0007669"/>
    <property type="project" value="TreeGrafter"/>
</dbReference>
<gene>
    <name evidence="5" type="ORF">DDW03_000245</name>
    <name evidence="6" type="ORF">DDW03_00645</name>
</gene>
<name>A0A2T9WLX2_NANST</name>
<proteinExistence type="inferred from homology"/>
<keyword evidence="2 6" id="KW-0689">Ribosomal protein</keyword>
<accession>A0A2T9WLX2</accession>
<evidence type="ECO:0000256" key="2">
    <source>
        <dbReference type="ARBA" id="ARBA00022980"/>
    </source>
</evidence>
<dbReference type="EMBL" id="QEFP02000003">
    <property type="protein sequence ID" value="MCC5446840.1"/>
    <property type="molecule type" value="Genomic_DNA"/>
</dbReference>
<evidence type="ECO:0000256" key="3">
    <source>
        <dbReference type="ARBA" id="ARBA00023274"/>
    </source>
</evidence>
<dbReference type="AlphaFoldDB" id="A0A2T9WLX2"/>
<dbReference type="Proteomes" id="UP000245509">
    <property type="component" value="Unassembled WGS sequence"/>
</dbReference>
<dbReference type="PANTHER" id="PTHR11847:SF4">
    <property type="entry name" value="LARGE RIBOSOMAL SUBUNIT PROTEIN EL15"/>
    <property type="match status" value="1"/>
</dbReference>
<protein>
    <recommendedName>
        <fullName evidence="4">50S ribosomal protein L15e</fullName>
    </recommendedName>
</protein>
<comment type="similarity">
    <text evidence="1">Belongs to the eukaryotic ribosomal protein eL15 family.</text>
</comment>
<reference evidence="6" key="2">
    <citation type="submission" date="2017-05" db="EMBL/GenBank/DDBJ databases">
        <authorList>
            <person name="Song R."/>
            <person name="Chenine A.L."/>
            <person name="Ruprecht R.M."/>
        </authorList>
    </citation>
    <scope>NUCLEOTIDE SEQUENCE</scope>
    <source>
        <strain evidence="6">SCGC AB-777_F03</strain>
    </source>
</reference>
<dbReference type="SUPFAM" id="SSF54189">
    <property type="entry name" value="Ribosomal proteins S24e, L23 and L15e"/>
    <property type="match status" value="1"/>
</dbReference>
<dbReference type="InterPro" id="IPR024794">
    <property type="entry name" value="Rbsml_eL15_core_dom_sf"/>
</dbReference>
<organism evidence="6">
    <name type="scientific">Nanobsidianus stetteri</name>
    <dbReference type="NCBI Taxonomy" id="1294122"/>
    <lineage>
        <taxon>Archaea</taxon>
        <taxon>Nanobdellota</taxon>
        <taxon>Candidatus Nanoarchaeia</taxon>
        <taxon>Nanoarchaeales</taxon>
        <taxon>Nanopusillaceae</taxon>
        <taxon>Candidatus Nanobsidianus</taxon>
    </lineage>
</organism>
<evidence type="ECO:0000256" key="4">
    <source>
        <dbReference type="ARBA" id="ARBA00035535"/>
    </source>
</evidence>
<dbReference type="GO" id="GO:0002181">
    <property type="term" value="P:cytoplasmic translation"/>
    <property type="evidence" value="ECO:0007669"/>
    <property type="project" value="TreeGrafter"/>
</dbReference>
<sequence>MKSAYKYIFETWKNRFKDENLKKLIKERLIKWRREPEIIRIERPTRLDKARKLGWKPINGIILVRIRVKKGWRKRKDMPRHVKTKNYYYYRSLNISLRAIAEQRVQRKYPNLEVINSYYVGEDGKYKWYEVILADPNNPNIYNREEYSWLLNSKNRKRALRGLTPGFRSFREI</sequence>
<dbReference type="SMART" id="SM01384">
    <property type="entry name" value="Ribosomal_L15e"/>
    <property type="match status" value="1"/>
</dbReference>
<dbReference type="InterPro" id="IPR012678">
    <property type="entry name" value="Ribosomal_uL23/eL15/eS24_sf"/>
</dbReference>
<reference evidence="5" key="4">
    <citation type="submission" date="2021-11" db="EMBL/GenBank/DDBJ databases">
        <authorList>
            <person name="Munson-Mcgee J."/>
            <person name="Field E."/>
            <person name="Bateson M."/>
            <person name="Rooney C."/>
            <person name="Stepanauskas R."/>
            <person name="Young M."/>
        </authorList>
    </citation>
    <scope>NUCLEOTIDE SEQUENCE</scope>
    <source>
        <strain evidence="5">SCGC AB-777_F03</strain>
    </source>
</reference>
<evidence type="ECO:0000313" key="6">
    <source>
        <dbReference type="EMBL" id="PVU68836.1"/>
    </source>
</evidence>
<reference evidence="5" key="3">
    <citation type="submission" date="2017-05" db="EMBL/GenBank/DDBJ databases">
        <authorList>
            <person name="Munson-Mcgee J.H."/>
        </authorList>
    </citation>
    <scope>NUCLEOTIDE SEQUENCE</scope>
    <source>
        <strain evidence="5">SCGC AB-777_F03</strain>
    </source>
</reference>
<dbReference type="PANTHER" id="PTHR11847">
    <property type="entry name" value="RIBOSOMAL PROTEIN L15"/>
    <property type="match status" value="1"/>
</dbReference>
<dbReference type="Pfam" id="PF00827">
    <property type="entry name" value="Ribosomal_L15e"/>
    <property type="match status" value="1"/>
</dbReference>
<evidence type="ECO:0000256" key="1">
    <source>
        <dbReference type="ARBA" id="ARBA00006857"/>
    </source>
</evidence>
<reference evidence="6" key="1">
    <citation type="journal article" date="2015" name="Appl. Environ. Microbiol.">
        <title>Nanoarchaeota, Their Sulfolobales Host, and Nanoarchaeota Virus Distribution across Yellowstone National Park Hot Springs.</title>
        <authorList>
            <person name="Munson-McGee J.H."/>
            <person name="Field E.K."/>
            <person name="Bateson M."/>
            <person name="Rooney C."/>
            <person name="Stepanauskas R."/>
            <person name="Young M.J."/>
        </authorList>
    </citation>
    <scope>NUCLEOTIDE SEQUENCE [LARGE SCALE GENOMIC DNA]</scope>
    <source>
        <strain evidence="6">SCGC AB-777_F03</strain>
    </source>
</reference>
<keyword evidence="3" id="KW-0687">Ribonucleoprotein</keyword>
<dbReference type="RefSeq" id="WP_228615058.1">
    <property type="nucleotide sequence ID" value="NZ_QEFP02000003.1"/>
</dbReference>
<dbReference type="NCBIfam" id="NF003269">
    <property type="entry name" value="PRK04243.1"/>
    <property type="match status" value="1"/>
</dbReference>
<comment type="caution">
    <text evidence="6">The sequence shown here is derived from an EMBL/GenBank/DDBJ whole genome shotgun (WGS) entry which is preliminary data.</text>
</comment>
<evidence type="ECO:0000313" key="5">
    <source>
        <dbReference type="EMBL" id="MCC5446840.1"/>
    </source>
</evidence>
<dbReference type="GO" id="GO:0003735">
    <property type="term" value="F:structural constituent of ribosome"/>
    <property type="evidence" value="ECO:0007669"/>
    <property type="project" value="InterPro"/>
</dbReference>
<dbReference type="EMBL" id="QEFP01000002">
    <property type="protein sequence ID" value="PVU68836.1"/>
    <property type="molecule type" value="Genomic_DNA"/>
</dbReference>
<dbReference type="InterPro" id="IPR000439">
    <property type="entry name" value="Ribosomal_eL15"/>
</dbReference>
<dbReference type="Gene3D" id="3.40.1120.10">
    <property type="entry name" value="Ribosomal protein l15e"/>
    <property type="match status" value="1"/>
</dbReference>